<accession>A0A183G5N3</accession>
<organism evidence="2 3">
    <name type="scientific">Heligmosomoides polygyrus</name>
    <name type="common">Parasitic roundworm</name>
    <dbReference type="NCBI Taxonomy" id="6339"/>
    <lineage>
        <taxon>Eukaryota</taxon>
        <taxon>Metazoa</taxon>
        <taxon>Ecdysozoa</taxon>
        <taxon>Nematoda</taxon>
        <taxon>Chromadorea</taxon>
        <taxon>Rhabditida</taxon>
        <taxon>Rhabditina</taxon>
        <taxon>Rhabditomorpha</taxon>
        <taxon>Strongyloidea</taxon>
        <taxon>Heligmosomidae</taxon>
        <taxon>Heligmosomoides</taxon>
    </lineage>
</organism>
<feature type="region of interest" description="Disordered" evidence="1">
    <location>
        <begin position="123"/>
        <end position="148"/>
    </location>
</feature>
<protein>
    <submittedName>
        <fullName evidence="3">BESS domain-containing protein</fullName>
    </submittedName>
</protein>
<dbReference type="WBParaSite" id="HPBE_0001695101-mRNA-1">
    <property type="protein sequence ID" value="HPBE_0001695101-mRNA-1"/>
    <property type="gene ID" value="HPBE_0001695101"/>
</dbReference>
<dbReference type="AlphaFoldDB" id="A0A183G5N3"/>
<evidence type="ECO:0000313" key="3">
    <source>
        <dbReference type="WBParaSite" id="HPBE_0001695101-mRNA-1"/>
    </source>
</evidence>
<evidence type="ECO:0000256" key="1">
    <source>
        <dbReference type="SAM" id="MobiDB-lite"/>
    </source>
</evidence>
<keyword evidence="2" id="KW-1185">Reference proteome</keyword>
<name>A0A183G5N3_HELPZ</name>
<feature type="region of interest" description="Disordered" evidence="1">
    <location>
        <begin position="287"/>
        <end position="320"/>
    </location>
</feature>
<feature type="compositionally biased region" description="Polar residues" evidence="1">
    <location>
        <begin position="232"/>
        <end position="243"/>
    </location>
</feature>
<feature type="region of interest" description="Disordered" evidence="1">
    <location>
        <begin position="207"/>
        <end position="251"/>
    </location>
</feature>
<sequence>LPPVSNRLESPAPSVSPLVNAVPAAARSTSPSAIIEEQGVIPRVVRRPVHINPASQNARISWTVSQNSHLRSTARTPSTTPTMVTRLIQPRSPAMTSGGVGVPRTSGTQAFRQIGSTIAATSRLGPRSQGRTVVAPMPNAPRGGHVAASPQTMRQMVTQPLRRTAPIGSDHRAQVQMTASGPAGPPYPFIPATATPGMAGFCHLPTSAASSSSYQPSARMRPADAGPGSASEVRTSLPPTTTRLEPPSPPVLGDENMDPADFEMLSQLFMRIPDETFKALTRVRERRANQGMQDGTFSNTGYGADAQVDEDNLEPQPGCR</sequence>
<evidence type="ECO:0000313" key="2">
    <source>
        <dbReference type="Proteomes" id="UP000050761"/>
    </source>
</evidence>
<feature type="compositionally biased region" description="Polar residues" evidence="1">
    <location>
        <begin position="290"/>
        <end position="301"/>
    </location>
</feature>
<dbReference type="Proteomes" id="UP000050761">
    <property type="component" value="Unassembled WGS sequence"/>
</dbReference>
<reference evidence="3" key="1">
    <citation type="submission" date="2019-09" db="UniProtKB">
        <authorList>
            <consortium name="WormBaseParasite"/>
        </authorList>
    </citation>
    <scope>IDENTIFICATION</scope>
</reference>
<proteinExistence type="predicted"/>